<dbReference type="InterPro" id="IPR002602">
    <property type="entry name" value="DB"/>
</dbReference>
<name>A0A811KD94_BURXY</name>
<reference evidence="4" key="1">
    <citation type="submission" date="2020-09" db="EMBL/GenBank/DDBJ databases">
        <authorList>
            <person name="Kikuchi T."/>
        </authorList>
    </citation>
    <scope>NUCLEOTIDE SEQUENCE</scope>
    <source>
        <strain evidence="4">Ka4C1</strain>
    </source>
</reference>
<dbReference type="EMBL" id="CAJFDI010000002">
    <property type="protein sequence ID" value="CAD5213328.1"/>
    <property type="molecule type" value="Genomic_DNA"/>
</dbReference>
<feature type="signal peptide" evidence="2">
    <location>
        <begin position="1"/>
        <end position="19"/>
    </location>
</feature>
<feature type="region of interest" description="Disordered" evidence="1">
    <location>
        <begin position="179"/>
        <end position="202"/>
    </location>
</feature>
<evidence type="ECO:0000256" key="1">
    <source>
        <dbReference type="SAM" id="MobiDB-lite"/>
    </source>
</evidence>
<feature type="chain" id="PRO_5032902973" evidence="2">
    <location>
        <begin position="20"/>
        <end position="518"/>
    </location>
</feature>
<dbReference type="Pfam" id="PF01682">
    <property type="entry name" value="DB"/>
    <property type="match status" value="1"/>
</dbReference>
<keyword evidence="5" id="KW-1185">Reference proteome</keyword>
<comment type="caution">
    <text evidence="4">The sequence shown here is derived from an EMBL/GenBank/DDBJ whole genome shotgun (WGS) entry which is preliminary data.</text>
</comment>
<proteinExistence type="predicted"/>
<organism evidence="4 5">
    <name type="scientific">Bursaphelenchus xylophilus</name>
    <name type="common">Pinewood nematode worm</name>
    <name type="synonym">Aphelenchoides xylophilus</name>
    <dbReference type="NCBI Taxonomy" id="6326"/>
    <lineage>
        <taxon>Eukaryota</taxon>
        <taxon>Metazoa</taxon>
        <taxon>Ecdysozoa</taxon>
        <taxon>Nematoda</taxon>
        <taxon>Chromadorea</taxon>
        <taxon>Rhabditida</taxon>
        <taxon>Tylenchina</taxon>
        <taxon>Tylenchomorpha</taxon>
        <taxon>Aphelenchoidea</taxon>
        <taxon>Aphelenchoididae</taxon>
        <taxon>Bursaphelenchus</taxon>
    </lineage>
</organism>
<evidence type="ECO:0000313" key="4">
    <source>
        <dbReference type="EMBL" id="CAD5213328.1"/>
    </source>
</evidence>
<dbReference type="AlphaFoldDB" id="A0A811KD94"/>
<sequence>MKLWIGGWLLGGLIGQILSSPHVPEVVYPRKPSSSNLWAHAAAQNGVSKGKSSNIQAKNSGNTSFGMPVGPFYKARRKTYAQKQYNNTKEARIVLAPLEGEKIYTLEKYVVVSSEKPEKKEFVKPRKGPKTALSGTKTKANVQELVALKRTTMSEFATSTTTTPRPRLIIGDVKMNQLQTKSPAAESAETQPKNSESPAAVGSHVHLVSHDTSKSAEIKFPAKNWQLPPALLAARIKSTGLDTARELNSVEDDTLEEALELFSKTHDQLKSPHAMSIGPRNKSSISMADVLQKAFGETKPKPQMTFMDRQKFRATFATHKADPQQIIPLPPTPFGDETDMDLLQESLRNRHLLPSPIVPVPIITNPALAVPGPLSHLPTEMIVYSKQTTLMPNYVGLDPNYKLDLCCKKQGVTPVCQTMCNFDTFTDRSLVTAVISNQCPGPQLGQAFDCASTKVDHTECCTRNNVHLYNAGQCMPFCRTHEPTPPNIFTYVACLSVFDTIKNCYREYQYTHPNIFGD</sequence>
<feature type="compositionally biased region" description="Polar residues" evidence="1">
    <location>
        <begin position="179"/>
        <end position="197"/>
    </location>
</feature>
<keyword evidence="2" id="KW-0732">Signal</keyword>
<feature type="domain" description="Domain of unknown function DB" evidence="3">
    <location>
        <begin position="406"/>
        <end position="505"/>
    </location>
</feature>
<evidence type="ECO:0000259" key="3">
    <source>
        <dbReference type="Pfam" id="PF01682"/>
    </source>
</evidence>
<accession>A0A811KD94</accession>
<dbReference type="PANTHER" id="PTHR46705:SF10">
    <property type="entry name" value="DOMAIN OF UNKNOWN FUNCTION DB DOMAIN-CONTAINING PROTEIN"/>
    <property type="match status" value="1"/>
</dbReference>
<gene>
    <name evidence="4" type="ORF">BXYJ_LOCUS2975</name>
</gene>
<dbReference type="Proteomes" id="UP000659654">
    <property type="component" value="Unassembled WGS sequence"/>
</dbReference>
<dbReference type="SMR" id="A0A811KD94"/>
<dbReference type="Proteomes" id="UP000582659">
    <property type="component" value="Unassembled WGS sequence"/>
</dbReference>
<evidence type="ECO:0000256" key="2">
    <source>
        <dbReference type="SAM" id="SignalP"/>
    </source>
</evidence>
<dbReference type="EMBL" id="CAJFCV020000002">
    <property type="protein sequence ID" value="CAG9092361.1"/>
    <property type="molecule type" value="Genomic_DNA"/>
</dbReference>
<protein>
    <submittedName>
        <fullName evidence="4">(pine wood nematode) hypothetical protein</fullName>
    </submittedName>
</protein>
<dbReference type="OrthoDB" id="5798149at2759"/>
<evidence type="ECO:0000313" key="5">
    <source>
        <dbReference type="Proteomes" id="UP000659654"/>
    </source>
</evidence>
<dbReference type="PANTHER" id="PTHR46705">
    <property type="entry name" value="PROTEIN CBG09805"/>
    <property type="match status" value="1"/>
</dbReference>